<accession>A0A2C5Z7H1</accession>
<evidence type="ECO:0000256" key="9">
    <source>
        <dbReference type="SAM" id="Phobius"/>
    </source>
</evidence>
<dbReference type="GO" id="GO:0005886">
    <property type="term" value="C:plasma membrane"/>
    <property type="evidence" value="ECO:0007669"/>
    <property type="project" value="UniProtKB-SubCell"/>
</dbReference>
<feature type="transmembrane region" description="Helical" evidence="9">
    <location>
        <begin position="325"/>
        <end position="346"/>
    </location>
</feature>
<dbReference type="EMBL" id="NJEU01000343">
    <property type="protein sequence ID" value="PHH75946.1"/>
    <property type="molecule type" value="Genomic_DNA"/>
</dbReference>
<dbReference type="AlphaFoldDB" id="A0A2C5Z7H1"/>
<dbReference type="Pfam" id="PF25539">
    <property type="entry name" value="Bestrophin_2"/>
    <property type="match status" value="1"/>
</dbReference>
<evidence type="ECO:0000313" key="10">
    <source>
        <dbReference type="EMBL" id="PHH75946.1"/>
    </source>
</evidence>
<evidence type="ECO:0000256" key="8">
    <source>
        <dbReference type="SAM" id="MobiDB-lite"/>
    </source>
</evidence>
<keyword evidence="6" id="KW-0406">Ion transport</keyword>
<evidence type="ECO:0000256" key="6">
    <source>
        <dbReference type="ARBA" id="ARBA00023065"/>
    </source>
</evidence>
<dbReference type="PANTHER" id="PTHR33281:SF19">
    <property type="entry name" value="VOLTAGE-DEPENDENT ANION CHANNEL-FORMING PROTEIN YNEE"/>
    <property type="match status" value="1"/>
</dbReference>
<keyword evidence="4 9" id="KW-0812">Transmembrane</keyword>
<keyword evidence="11" id="KW-1185">Reference proteome</keyword>
<keyword evidence="3" id="KW-1003">Cell membrane</keyword>
<dbReference type="InterPro" id="IPR044669">
    <property type="entry name" value="YneE/VCCN1/2-like"/>
</dbReference>
<keyword evidence="2" id="KW-0813">Transport</keyword>
<evidence type="ECO:0000256" key="3">
    <source>
        <dbReference type="ARBA" id="ARBA00022475"/>
    </source>
</evidence>
<sequence length="479" mass="52527">MAGQLGIGAQADIEACPPQNTSNMNVPLDRTASPKSPAVAIAPLSCHLHRRGSIDLDDYFTGPRDISKHSKWPLFLQLHGSILPKLILPLLFITAWATIITAVSECVHNLGVNSVLLTITGFVVGLGLSFRNSTAYERYAEGRAYWSTLVQASQVLGRVFWIHAVDRPDKDAREQTLNKISSMNLLLAFAVALKHDLRFEPYTSYPDLQNLIGHLNTFAQDATAAQDSGHAAASGKRRNFFRGVGEYLGISFAASNPRKSLKRAKQPLGNLPLEILNYLAVTIDMAVANDQLRISMHQTLAYTQLTTLNDVLTGTERILCTPLPIAYTIAISQITWLYVILLPFQLLPLLNWIAIPASIAAGYIILGLLLIGQEIENPFGQDVNDLPLDNYCEQIASDLDIIASFDKSEPEAFLRNSNNMPLYPASTASVGVWMQRSEDRLRMAIHNKPAKMFEWRKSGAKKGSSESSADTSAAGDGIV</sequence>
<organism evidence="10 11">
    <name type="scientific">Ophiocordyceps australis</name>
    <dbReference type="NCBI Taxonomy" id="1399860"/>
    <lineage>
        <taxon>Eukaryota</taxon>
        <taxon>Fungi</taxon>
        <taxon>Dikarya</taxon>
        <taxon>Ascomycota</taxon>
        <taxon>Pezizomycotina</taxon>
        <taxon>Sordariomycetes</taxon>
        <taxon>Hypocreomycetidae</taxon>
        <taxon>Hypocreales</taxon>
        <taxon>Ophiocordycipitaceae</taxon>
        <taxon>Ophiocordyceps</taxon>
    </lineage>
</organism>
<keyword evidence="7 9" id="KW-0472">Membrane</keyword>
<proteinExistence type="predicted"/>
<gene>
    <name evidence="10" type="ORF">CDD82_4209</name>
</gene>
<comment type="subcellular location">
    <subcellularLocation>
        <location evidence="1">Cell membrane</location>
        <topology evidence="1">Multi-pass membrane protein</topology>
    </subcellularLocation>
</comment>
<evidence type="ECO:0000256" key="7">
    <source>
        <dbReference type="ARBA" id="ARBA00023136"/>
    </source>
</evidence>
<feature type="transmembrane region" description="Helical" evidence="9">
    <location>
        <begin position="86"/>
        <end position="104"/>
    </location>
</feature>
<feature type="transmembrane region" description="Helical" evidence="9">
    <location>
        <begin position="352"/>
        <end position="371"/>
    </location>
</feature>
<comment type="caution">
    <text evidence="10">The sequence shown here is derived from an EMBL/GenBank/DDBJ whole genome shotgun (WGS) entry which is preliminary data.</text>
</comment>
<feature type="transmembrane region" description="Helical" evidence="9">
    <location>
        <begin position="110"/>
        <end position="130"/>
    </location>
</feature>
<protein>
    <submittedName>
        <fullName evidence="10">Uncharacterized protein</fullName>
    </submittedName>
</protein>
<evidence type="ECO:0000256" key="5">
    <source>
        <dbReference type="ARBA" id="ARBA00022989"/>
    </source>
</evidence>
<evidence type="ECO:0000313" key="11">
    <source>
        <dbReference type="Proteomes" id="UP000224854"/>
    </source>
</evidence>
<evidence type="ECO:0000256" key="1">
    <source>
        <dbReference type="ARBA" id="ARBA00004651"/>
    </source>
</evidence>
<feature type="region of interest" description="Disordered" evidence="8">
    <location>
        <begin position="456"/>
        <end position="479"/>
    </location>
</feature>
<evidence type="ECO:0000256" key="4">
    <source>
        <dbReference type="ARBA" id="ARBA00022692"/>
    </source>
</evidence>
<dbReference type="OrthoDB" id="1368at2759"/>
<name>A0A2C5Z7H1_9HYPO</name>
<dbReference type="PANTHER" id="PTHR33281">
    <property type="entry name" value="UPF0187 PROTEIN YNEE"/>
    <property type="match status" value="1"/>
</dbReference>
<dbReference type="GO" id="GO:0005254">
    <property type="term" value="F:chloride channel activity"/>
    <property type="evidence" value="ECO:0007669"/>
    <property type="project" value="InterPro"/>
</dbReference>
<reference evidence="10 11" key="1">
    <citation type="submission" date="2017-06" db="EMBL/GenBank/DDBJ databases">
        <title>Ant-infecting Ophiocordyceps genomes reveal a high diversity of potential behavioral manipulation genes and a possible major role for enterotoxins.</title>
        <authorList>
            <person name="De Bekker C."/>
            <person name="Evans H.C."/>
            <person name="Brachmann A."/>
            <person name="Hughes D.P."/>
        </authorList>
    </citation>
    <scope>NUCLEOTIDE SEQUENCE [LARGE SCALE GENOMIC DNA]</scope>
    <source>
        <strain evidence="10 11">1348a</strain>
    </source>
</reference>
<dbReference type="Proteomes" id="UP000224854">
    <property type="component" value="Unassembled WGS sequence"/>
</dbReference>
<keyword evidence="5 9" id="KW-1133">Transmembrane helix</keyword>
<evidence type="ECO:0000256" key="2">
    <source>
        <dbReference type="ARBA" id="ARBA00022448"/>
    </source>
</evidence>